<dbReference type="InterPro" id="IPR002654">
    <property type="entry name" value="Glyco_trans_25"/>
</dbReference>
<dbReference type="KEGG" id="rjg:CCGE525_34005"/>
<organism evidence="2 3">
    <name type="scientific">Rhizobium jaguaris</name>
    <dbReference type="NCBI Taxonomy" id="1312183"/>
    <lineage>
        <taxon>Bacteria</taxon>
        <taxon>Pseudomonadati</taxon>
        <taxon>Pseudomonadota</taxon>
        <taxon>Alphaproteobacteria</taxon>
        <taxon>Hyphomicrobiales</taxon>
        <taxon>Rhizobiaceae</taxon>
        <taxon>Rhizobium/Agrobacterium group</taxon>
        <taxon>Rhizobium</taxon>
    </lineage>
</organism>
<accession>A0A387FWZ7</accession>
<dbReference type="Pfam" id="PF01755">
    <property type="entry name" value="Glyco_transf_25"/>
    <property type="match status" value="1"/>
</dbReference>
<dbReference type="Proteomes" id="UP000282195">
    <property type="component" value="Plasmid pRCCGE525c"/>
</dbReference>
<geneLocation type="plasmid" evidence="3">
    <name>prccge525c</name>
</geneLocation>
<dbReference type="CDD" id="cd06532">
    <property type="entry name" value="Glyco_transf_25"/>
    <property type="match status" value="1"/>
</dbReference>
<gene>
    <name evidence="2" type="ORF">CCGE525_34005</name>
</gene>
<dbReference type="EMBL" id="CP032695">
    <property type="protein sequence ID" value="AYG63640.1"/>
    <property type="molecule type" value="Genomic_DNA"/>
</dbReference>
<keyword evidence="3" id="KW-1185">Reference proteome</keyword>
<feature type="domain" description="Glycosyl transferase family 25" evidence="1">
    <location>
        <begin position="5"/>
        <end position="178"/>
    </location>
</feature>
<evidence type="ECO:0000259" key="1">
    <source>
        <dbReference type="Pfam" id="PF01755"/>
    </source>
</evidence>
<keyword evidence="2" id="KW-0808">Transferase</keyword>
<dbReference type="OrthoDB" id="259382at2"/>
<evidence type="ECO:0000313" key="2">
    <source>
        <dbReference type="EMBL" id="AYG63640.1"/>
    </source>
</evidence>
<evidence type="ECO:0000313" key="3">
    <source>
        <dbReference type="Proteomes" id="UP000282195"/>
    </source>
</evidence>
<proteinExistence type="predicted"/>
<dbReference type="GO" id="GO:0016740">
    <property type="term" value="F:transferase activity"/>
    <property type="evidence" value="ECO:0007669"/>
    <property type="project" value="UniProtKB-KW"/>
</dbReference>
<keyword evidence="2" id="KW-0614">Plasmid</keyword>
<protein>
    <submittedName>
        <fullName evidence="2">Glycosyltransferase family 25 protein</fullName>
    </submittedName>
</protein>
<name>A0A387FWZ7_9HYPH</name>
<dbReference type="RefSeq" id="WP_120708536.1">
    <property type="nucleotide sequence ID" value="NZ_CP032695.1"/>
</dbReference>
<sequence length="246" mass="27731">MKLGVYIINLDRSADRWAAVRTKAEEYRIDVIRVAATDGHELSPEDFRDVDWKGFARHGGRTILPGEYGCYRSHIKCLSAFLESDFDAALVMEDDIEITVDLTKRTIAILEATPNADVVKLFNHRSRGFLSVAKSAFGDEIGRCLHGPQGSAACYVITRRGAGKVLPFLRAMRFPFDVALERGWHHGSKVFSVRRNIVSLMSHSSNSQIGNRADYSQVKFFGPKRLPTHLLRAAEYCRRIRYALAI</sequence>
<reference evidence="2 3" key="1">
    <citation type="submission" date="2018-10" db="EMBL/GenBank/DDBJ databases">
        <title>Rhizobium etli, R. leguminosarum and a new Rhizobium genospecies from Phaseolus dumosus.</title>
        <authorList>
            <person name="Ramirez-Puebla S.T."/>
            <person name="Rogel-Hernandez M.A."/>
            <person name="Guerrero G."/>
            <person name="Ormeno-Orrillo E."/>
            <person name="Martinez-Romero J.C."/>
            <person name="Negrete-Yankelevich S."/>
            <person name="Martinez-Romero E."/>
        </authorList>
    </citation>
    <scope>NUCLEOTIDE SEQUENCE [LARGE SCALE GENOMIC DNA]</scope>
    <source>
        <strain evidence="2 3">CCGE525</strain>
        <plasmid evidence="3">prccge525c</plasmid>
    </source>
</reference>
<dbReference type="AlphaFoldDB" id="A0A387FWZ7"/>